<evidence type="ECO:0000313" key="3">
    <source>
        <dbReference type="Proteomes" id="UP000199236"/>
    </source>
</evidence>
<dbReference type="RefSeq" id="WP_090074114.1">
    <property type="nucleotide sequence ID" value="NZ_FOVR01000009.1"/>
</dbReference>
<dbReference type="InterPro" id="IPR050445">
    <property type="entry name" value="Bact_polysacc_biosynth/exp"/>
</dbReference>
<keyword evidence="1" id="KW-1133">Transmembrane helix</keyword>
<feature type="transmembrane region" description="Helical" evidence="1">
    <location>
        <begin position="345"/>
        <end position="366"/>
    </location>
</feature>
<name>A0A1I5IS77_9HYPH</name>
<organism evidence="2 3">
    <name type="scientific">Cohaesibacter marisflavi</name>
    <dbReference type="NCBI Taxonomy" id="655353"/>
    <lineage>
        <taxon>Bacteria</taxon>
        <taxon>Pseudomonadati</taxon>
        <taxon>Pseudomonadota</taxon>
        <taxon>Alphaproteobacteria</taxon>
        <taxon>Hyphomicrobiales</taxon>
        <taxon>Cohaesibacteraceae</taxon>
    </lineage>
</organism>
<dbReference type="Proteomes" id="UP000199236">
    <property type="component" value="Unassembled WGS sequence"/>
</dbReference>
<sequence>MINDIKSKLPALNLSLYLFLFVLILPIVIVAIYQGLIATDRYESLASIYITEAKSESSPLDLSMLGLTSSTASDRDILVLKAFIESPTLLDKLNDDLGLLDHFASSDADFFSRLTKDTEREYALEYYNEMVTATLDEEAKLLEISVQTFDPAYSQKVLDRILYHSQKFIDNLNEKVSRSQLLFFEGVVQQSEEELMQEKKVLQEFQQKNKIFSTEIASQTIAGTISSLEQQLAAKQAEITSRQGTLGENSPTLIRLRAESEALKHQIEKENERLAGGSGRTLSEIDSEFRDINLRIEYKTLRYKSHLEALEAAQLETARRMRFLTIVSAPTMPEASLYPRRGYNILTGAIIALMVYFMVSVSLAVMREHA</sequence>
<gene>
    <name evidence="2" type="ORF">SAMN04488056_109175</name>
</gene>
<dbReference type="STRING" id="655353.SAMN04488056_109175"/>
<keyword evidence="3" id="KW-1185">Reference proteome</keyword>
<dbReference type="EMBL" id="FOVR01000009">
    <property type="protein sequence ID" value="SFO63263.1"/>
    <property type="molecule type" value="Genomic_DNA"/>
</dbReference>
<keyword evidence="1" id="KW-0812">Transmembrane</keyword>
<dbReference type="PANTHER" id="PTHR32309:SF13">
    <property type="entry name" value="FERRIC ENTEROBACTIN TRANSPORT PROTEIN FEPE"/>
    <property type="match status" value="1"/>
</dbReference>
<reference evidence="2 3" key="1">
    <citation type="submission" date="2016-10" db="EMBL/GenBank/DDBJ databases">
        <authorList>
            <person name="de Groot N.N."/>
        </authorList>
    </citation>
    <scope>NUCLEOTIDE SEQUENCE [LARGE SCALE GENOMIC DNA]</scope>
    <source>
        <strain evidence="2 3">CGMCC 1.9157</strain>
    </source>
</reference>
<dbReference type="AlphaFoldDB" id="A0A1I5IS77"/>
<protein>
    <submittedName>
        <fullName evidence="2">Capsular polysaccharide transport system permease protein</fullName>
    </submittedName>
</protein>
<proteinExistence type="predicted"/>
<dbReference type="GO" id="GO:0004713">
    <property type="term" value="F:protein tyrosine kinase activity"/>
    <property type="evidence" value="ECO:0007669"/>
    <property type="project" value="TreeGrafter"/>
</dbReference>
<dbReference type="GO" id="GO:0005886">
    <property type="term" value="C:plasma membrane"/>
    <property type="evidence" value="ECO:0007669"/>
    <property type="project" value="TreeGrafter"/>
</dbReference>
<keyword evidence="1" id="KW-0472">Membrane</keyword>
<evidence type="ECO:0000256" key="1">
    <source>
        <dbReference type="SAM" id="Phobius"/>
    </source>
</evidence>
<dbReference type="PANTHER" id="PTHR32309">
    <property type="entry name" value="TYROSINE-PROTEIN KINASE"/>
    <property type="match status" value="1"/>
</dbReference>
<dbReference type="OrthoDB" id="7800844at2"/>
<accession>A0A1I5IS77</accession>
<evidence type="ECO:0000313" key="2">
    <source>
        <dbReference type="EMBL" id="SFO63263.1"/>
    </source>
</evidence>
<feature type="transmembrane region" description="Helical" evidence="1">
    <location>
        <begin position="12"/>
        <end position="33"/>
    </location>
</feature>